<dbReference type="InterPro" id="IPR009057">
    <property type="entry name" value="Homeodomain-like_sf"/>
</dbReference>
<dbReference type="InterPro" id="IPR036388">
    <property type="entry name" value="WH-like_DNA-bd_sf"/>
</dbReference>
<reference evidence="7" key="1">
    <citation type="journal article" date="2019" name="Int. J. Syst. Evol. Microbiol.">
        <title>The Global Catalogue of Microorganisms (GCM) 10K type strain sequencing project: providing services to taxonomists for standard genome sequencing and annotation.</title>
        <authorList>
            <consortium name="The Broad Institute Genomics Platform"/>
            <consortium name="The Broad Institute Genome Sequencing Center for Infectious Disease"/>
            <person name="Wu L."/>
            <person name="Ma J."/>
        </authorList>
    </citation>
    <scope>NUCLEOTIDE SEQUENCE [LARGE SCALE GENOMIC DNA]</scope>
    <source>
        <strain evidence="7">CCUG 56029</strain>
    </source>
</reference>
<dbReference type="InterPro" id="IPR047640">
    <property type="entry name" value="RpiR-like"/>
</dbReference>
<sequence length="289" mass="30770">MYDVTANLPPILRRLHLQRGEAGAATGRVIDYILRDPEEFLGVTVAELSDRTRTSDATVIRLVQSLGFGGYQDFKLQLSRSLAVTRHSNLAVDAGDPAVAILTKVFAGVGVGLQDTLDHLDLEAFTSVVHAVALSRHVALIGMGWSGLVALDGQQRALRLGVSSGAHTDPSTFLQVASLLEPTDVLIAVSFSGTTPDVVRAARLARQAGATVVALTGLGRSPLSRAAHHSLTSSAPGDPYRPEGLNVRFAQLCLLDALFTSLHASQEPYMSERLARARDARRALHADPS</sequence>
<keyword evidence="3" id="KW-0804">Transcription</keyword>
<evidence type="ECO:0000259" key="4">
    <source>
        <dbReference type="PROSITE" id="PS51071"/>
    </source>
</evidence>
<dbReference type="SUPFAM" id="SSF53697">
    <property type="entry name" value="SIS domain"/>
    <property type="match status" value="1"/>
</dbReference>
<evidence type="ECO:0000313" key="6">
    <source>
        <dbReference type="EMBL" id="MFC4427017.1"/>
    </source>
</evidence>
<dbReference type="Pfam" id="PF01380">
    <property type="entry name" value="SIS"/>
    <property type="match status" value="1"/>
</dbReference>
<name>A0ABV8XR37_9DEIO</name>
<keyword evidence="7" id="KW-1185">Reference proteome</keyword>
<evidence type="ECO:0000256" key="3">
    <source>
        <dbReference type="ARBA" id="ARBA00023163"/>
    </source>
</evidence>
<dbReference type="CDD" id="cd05013">
    <property type="entry name" value="SIS_RpiR"/>
    <property type="match status" value="1"/>
</dbReference>
<proteinExistence type="predicted"/>
<dbReference type="PROSITE" id="PS51464">
    <property type="entry name" value="SIS"/>
    <property type="match status" value="1"/>
</dbReference>
<protein>
    <submittedName>
        <fullName evidence="6">MurR/RpiR family transcriptional regulator</fullName>
    </submittedName>
</protein>
<dbReference type="InterPro" id="IPR035472">
    <property type="entry name" value="RpiR-like_SIS"/>
</dbReference>
<dbReference type="Gene3D" id="3.40.50.10490">
    <property type="entry name" value="Glucose-6-phosphate isomerase like protein, domain 1"/>
    <property type="match status" value="1"/>
</dbReference>
<dbReference type="InterPro" id="IPR046348">
    <property type="entry name" value="SIS_dom_sf"/>
</dbReference>
<dbReference type="Proteomes" id="UP001595998">
    <property type="component" value="Unassembled WGS sequence"/>
</dbReference>
<dbReference type="PROSITE" id="PS51071">
    <property type="entry name" value="HTH_RPIR"/>
    <property type="match status" value="1"/>
</dbReference>
<dbReference type="Gene3D" id="1.10.10.10">
    <property type="entry name" value="Winged helix-like DNA-binding domain superfamily/Winged helix DNA-binding domain"/>
    <property type="match status" value="1"/>
</dbReference>
<evidence type="ECO:0000313" key="7">
    <source>
        <dbReference type="Proteomes" id="UP001595998"/>
    </source>
</evidence>
<dbReference type="Pfam" id="PF01418">
    <property type="entry name" value="HTH_6"/>
    <property type="match status" value="1"/>
</dbReference>
<accession>A0ABV8XR37</accession>
<dbReference type="PANTHER" id="PTHR30514:SF1">
    <property type="entry name" value="HTH-TYPE TRANSCRIPTIONAL REGULATOR HEXR-RELATED"/>
    <property type="match status" value="1"/>
</dbReference>
<dbReference type="PANTHER" id="PTHR30514">
    <property type="entry name" value="GLUCOKINASE"/>
    <property type="match status" value="1"/>
</dbReference>
<dbReference type="InterPro" id="IPR000281">
    <property type="entry name" value="HTH_RpiR"/>
</dbReference>
<comment type="caution">
    <text evidence="6">The sequence shown here is derived from an EMBL/GenBank/DDBJ whole genome shotgun (WGS) entry which is preliminary data.</text>
</comment>
<evidence type="ECO:0000256" key="1">
    <source>
        <dbReference type="ARBA" id="ARBA00023015"/>
    </source>
</evidence>
<organism evidence="6 7">
    <name type="scientific">Deinococcus navajonensis</name>
    <dbReference type="NCBI Taxonomy" id="309884"/>
    <lineage>
        <taxon>Bacteria</taxon>
        <taxon>Thermotogati</taxon>
        <taxon>Deinococcota</taxon>
        <taxon>Deinococci</taxon>
        <taxon>Deinococcales</taxon>
        <taxon>Deinococcaceae</taxon>
        <taxon>Deinococcus</taxon>
    </lineage>
</organism>
<keyword evidence="2" id="KW-0238">DNA-binding</keyword>
<dbReference type="EMBL" id="JBHSEH010000016">
    <property type="protein sequence ID" value="MFC4427017.1"/>
    <property type="molecule type" value="Genomic_DNA"/>
</dbReference>
<dbReference type="RefSeq" id="WP_380040087.1">
    <property type="nucleotide sequence ID" value="NZ_JBHSEH010000016.1"/>
</dbReference>
<gene>
    <name evidence="6" type="ORF">ACFOZ9_12435</name>
</gene>
<dbReference type="SUPFAM" id="SSF46689">
    <property type="entry name" value="Homeodomain-like"/>
    <property type="match status" value="1"/>
</dbReference>
<dbReference type="InterPro" id="IPR001347">
    <property type="entry name" value="SIS_dom"/>
</dbReference>
<evidence type="ECO:0000256" key="2">
    <source>
        <dbReference type="ARBA" id="ARBA00023125"/>
    </source>
</evidence>
<feature type="domain" description="HTH rpiR-type" evidence="4">
    <location>
        <begin position="9"/>
        <end position="85"/>
    </location>
</feature>
<evidence type="ECO:0000259" key="5">
    <source>
        <dbReference type="PROSITE" id="PS51464"/>
    </source>
</evidence>
<feature type="domain" description="SIS" evidence="5">
    <location>
        <begin position="128"/>
        <end position="268"/>
    </location>
</feature>
<keyword evidence="1" id="KW-0805">Transcription regulation</keyword>